<reference evidence="1 2" key="1">
    <citation type="journal article" date="2019" name="Sci. Rep.">
        <title>Orb-weaving spider Araneus ventricosus genome elucidates the spidroin gene catalogue.</title>
        <authorList>
            <person name="Kono N."/>
            <person name="Nakamura H."/>
            <person name="Ohtoshi R."/>
            <person name="Moran D.A.P."/>
            <person name="Shinohara A."/>
            <person name="Yoshida Y."/>
            <person name="Fujiwara M."/>
            <person name="Mori M."/>
            <person name="Tomita M."/>
            <person name="Arakawa K."/>
        </authorList>
    </citation>
    <scope>NUCLEOTIDE SEQUENCE [LARGE SCALE GENOMIC DNA]</scope>
</reference>
<proteinExistence type="predicted"/>
<keyword evidence="2" id="KW-1185">Reference proteome</keyword>
<name>A0A4Y2VKB1_ARAVE</name>
<organism evidence="1 2">
    <name type="scientific">Araneus ventricosus</name>
    <name type="common">Orbweaver spider</name>
    <name type="synonym">Epeira ventricosa</name>
    <dbReference type="NCBI Taxonomy" id="182803"/>
    <lineage>
        <taxon>Eukaryota</taxon>
        <taxon>Metazoa</taxon>
        <taxon>Ecdysozoa</taxon>
        <taxon>Arthropoda</taxon>
        <taxon>Chelicerata</taxon>
        <taxon>Arachnida</taxon>
        <taxon>Araneae</taxon>
        <taxon>Araneomorphae</taxon>
        <taxon>Entelegynae</taxon>
        <taxon>Araneoidea</taxon>
        <taxon>Araneidae</taxon>
        <taxon>Araneus</taxon>
    </lineage>
</organism>
<dbReference type="Proteomes" id="UP000499080">
    <property type="component" value="Unassembled WGS sequence"/>
</dbReference>
<dbReference type="EMBL" id="BGPR01047832">
    <property type="protein sequence ID" value="GBO24858.1"/>
    <property type="molecule type" value="Genomic_DNA"/>
</dbReference>
<protein>
    <submittedName>
        <fullName evidence="1">Uncharacterized protein</fullName>
    </submittedName>
</protein>
<gene>
    <name evidence="1" type="ORF">AVEN_102062_1</name>
</gene>
<dbReference type="AlphaFoldDB" id="A0A4Y2VKB1"/>
<comment type="caution">
    <text evidence="1">The sequence shown here is derived from an EMBL/GenBank/DDBJ whole genome shotgun (WGS) entry which is preliminary data.</text>
</comment>
<accession>A0A4Y2VKB1</accession>
<evidence type="ECO:0000313" key="1">
    <source>
        <dbReference type="EMBL" id="GBO24858.1"/>
    </source>
</evidence>
<sequence length="171" mass="19359">MFRTNRISVLSLSHDRHGKNGQCLIAHRFGSSFKMGVCVGFRPGRRLGIASDIQDIIKTLSETTVRSDIWPGEYKCSLRVSYRCTQKKIAFIALPESLRFAMTPGHKRNKKQGKKTCGYSSWGSAVLSLVSTYRFNAPSGVLEFSLRISARWFSPSRIIPPFRRTWDQATP</sequence>
<evidence type="ECO:0000313" key="2">
    <source>
        <dbReference type="Proteomes" id="UP000499080"/>
    </source>
</evidence>